<dbReference type="SMART" id="SM00034">
    <property type="entry name" value="CLECT"/>
    <property type="match status" value="1"/>
</dbReference>
<dbReference type="Gene3D" id="1.20.1480.30">
    <property type="entry name" value="Designed four-helix bundle protein"/>
    <property type="match status" value="1"/>
</dbReference>
<feature type="transmembrane region" description="Helical" evidence="4">
    <location>
        <begin position="133"/>
        <end position="155"/>
    </location>
</feature>
<accession>C3YSR1</accession>
<dbReference type="EMBL" id="GG666549">
    <property type="protein sequence ID" value="EEN56762.1"/>
    <property type="molecule type" value="Genomic_DNA"/>
</dbReference>
<protein>
    <recommendedName>
        <fullName evidence="5">C-type lectin domain-containing protein</fullName>
    </recommendedName>
</protein>
<feature type="coiled-coil region" evidence="2">
    <location>
        <begin position="187"/>
        <end position="289"/>
    </location>
</feature>
<dbReference type="CDD" id="cd00037">
    <property type="entry name" value="CLECT"/>
    <property type="match status" value="1"/>
</dbReference>
<gene>
    <name evidence="6" type="ORF">BRAFLDRAFT_83493</name>
</gene>
<feature type="region of interest" description="Disordered" evidence="3">
    <location>
        <begin position="1"/>
        <end position="40"/>
    </location>
</feature>
<dbReference type="PANTHER" id="PTHR22799">
    <property type="entry name" value="TETRANECTIN-RELATED"/>
    <property type="match status" value="1"/>
</dbReference>
<dbReference type="Pfam" id="PF00059">
    <property type="entry name" value="Lectin_C"/>
    <property type="match status" value="1"/>
</dbReference>
<evidence type="ECO:0000256" key="2">
    <source>
        <dbReference type="SAM" id="Coils"/>
    </source>
</evidence>
<dbReference type="PROSITE" id="PS50041">
    <property type="entry name" value="C_TYPE_LECTIN_2"/>
    <property type="match status" value="1"/>
</dbReference>
<dbReference type="SUPFAM" id="SSF56436">
    <property type="entry name" value="C-type lectin-like"/>
    <property type="match status" value="1"/>
</dbReference>
<dbReference type="InterPro" id="IPR016186">
    <property type="entry name" value="C-type_lectin-like/link_sf"/>
</dbReference>
<evidence type="ECO:0000313" key="6">
    <source>
        <dbReference type="EMBL" id="EEN56762.1"/>
    </source>
</evidence>
<dbReference type="InterPro" id="IPR051663">
    <property type="entry name" value="CLec_Tetranectin-domain"/>
</dbReference>
<keyword evidence="4" id="KW-1133">Transmembrane helix</keyword>
<keyword evidence="2" id="KW-0175">Coiled coil</keyword>
<keyword evidence="4" id="KW-0812">Transmembrane</keyword>
<dbReference type="InParanoid" id="C3YSR1"/>
<dbReference type="Gene3D" id="3.10.100.10">
    <property type="entry name" value="Mannose-Binding Protein A, subunit A"/>
    <property type="match status" value="1"/>
</dbReference>
<dbReference type="FunFam" id="3.10.100.10:FF:000103">
    <property type="entry name" value="Uncharacterized protein"/>
    <property type="match status" value="1"/>
</dbReference>
<evidence type="ECO:0000256" key="1">
    <source>
        <dbReference type="ARBA" id="ARBA00022734"/>
    </source>
</evidence>
<sequence length="441" mass="49436">MPGDQQQSQTGDEDTTPMQQPQTDWQARADATASFPSPMYASGEVTTDTTPMQLPQTDWQARADAAARIPNPMYASGAGATPMQQPQTDWQASADAAANIPNPMYASRADRTYPGEARGRRTLYSFIPSHRSCMIAGIAVLLSLLAVGFAPLTFINKEEISQLSTTFNALKSDQDDMRQLFSTDDALKRDRDDMRQLSATVDALKRDRDDMRQLSSTVDALKRDQDDMRQLSATVDALKRDRDDMRLLSSTVDALKRDQDDMRLLSSTVDALKHALDKERNRTAALELRLYEMSKTPASCPRCYTMWNGICYKVFRNLKTFSDAAATCRDDDGILAMPRDAETNAFLISLINQFASSAYSAFWFGLHDRWEDGIFEWEDGSALGTYNNWAPGQPDNRRGNKDCVFYNHETAGRMWAVNSCSRQLLFICQAVPGASYNRTIF</sequence>
<dbReference type="AlphaFoldDB" id="C3YSR1"/>
<evidence type="ECO:0000256" key="3">
    <source>
        <dbReference type="SAM" id="MobiDB-lite"/>
    </source>
</evidence>
<name>C3YSR1_BRAFL</name>
<dbReference type="InterPro" id="IPR016187">
    <property type="entry name" value="CTDL_fold"/>
</dbReference>
<dbReference type="PANTHER" id="PTHR22799:SF6">
    <property type="entry name" value="C-TYPE LECTIN DOMAIN FAMILY 4 MEMBER M-LIKE"/>
    <property type="match status" value="1"/>
</dbReference>
<organism>
    <name type="scientific">Branchiostoma floridae</name>
    <name type="common">Florida lancelet</name>
    <name type="synonym">Amphioxus</name>
    <dbReference type="NCBI Taxonomy" id="7739"/>
    <lineage>
        <taxon>Eukaryota</taxon>
        <taxon>Metazoa</taxon>
        <taxon>Chordata</taxon>
        <taxon>Cephalochordata</taxon>
        <taxon>Leptocardii</taxon>
        <taxon>Amphioxiformes</taxon>
        <taxon>Branchiostomatidae</taxon>
        <taxon>Branchiostoma</taxon>
    </lineage>
</organism>
<feature type="compositionally biased region" description="Polar residues" evidence="3">
    <location>
        <begin position="1"/>
        <end position="25"/>
    </location>
</feature>
<proteinExistence type="predicted"/>
<feature type="domain" description="C-type lectin" evidence="5">
    <location>
        <begin position="307"/>
        <end position="429"/>
    </location>
</feature>
<keyword evidence="1" id="KW-0430">Lectin</keyword>
<evidence type="ECO:0000259" key="5">
    <source>
        <dbReference type="PROSITE" id="PS50041"/>
    </source>
</evidence>
<reference evidence="6" key="1">
    <citation type="journal article" date="2008" name="Nature">
        <title>The amphioxus genome and the evolution of the chordate karyotype.</title>
        <authorList>
            <consortium name="US DOE Joint Genome Institute (JGI-PGF)"/>
            <person name="Putnam N.H."/>
            <person name="Butts T."/>
            <person name="Ferrier D.E.K."/>
            <person name="Furlong R.F."/>
            <person name="Hellsten U."/>
            <person name="Kawashima T."/>
            <person name="Robinson-Rechavi M."/>
            <person name="Shoguchi E."/>
            <person name="Terry A."/>
            <person name="Yu J.-K."/>
            <person name="Benito-Gutierrez E.L."/>
            <person name="Dubchak I."/>
            <person name="Garcia-Fernandez J."/>
            <person name="Gibson-Brown J.J."/>
            <person name="Grigoriev I.V."/>
            <person name="Horton A.C."/>
            <person name="de Jong P.J."/>
            <person name="Jurka J."/>
            <person name="Kapitonov V.V."/>
            <person name="Kohara Y."/>
            <person name="Kuroki Y."/>
            <person name="Lindquist E."/>
            <person name="Lucas S."/>
            <person name="Osoegawa K."/>
            <person name="Pennacchio L.A."/>
            <person name="Salamov A.A."/>
            <person name="Satou Y."/>
            <person name="Sauka-Spengler T."/>
            <person name="Schmutz J."/>
            <person name="Shin-I T."/>
            <person name="Toyoda A."/>
            <person name="Bronner-Fraser M."/>
            <person name="Fujiyama A."/>
            <person name="Holland L.Z."/>
            <person name="Holland P.W.H."/>
            <person name="Satoh N."/>
            <person name="Rokhsar D.S."/>
        </authorList>
    </citation>
    <scope>NUCLEOTIDE SEQUENCE [LARGE SCALE GENOMIC DNA]</scope>
    <source>
        <strain evidence="6">S238N-H82</strain>
        <tissue evidence="6">Testes</tissue>
    </source>
</reference>
<evidence type="ECO:0000256" key="4">
    <source>
        <dbReference type="SAM" id="Phobius"/>
    </source>
</evidence>
<keyword evidence="4" id="KW-0472">Membrane</keyword>
<dbReference type="InterPro" id="IPR001304">
    <property type="entry name" value="C-type_lectin-like"/>
</dbReference>
<dbReference type="GO" id="GO:0030246">
    <property type="term" value="F:carbohydrate binding"/>
    <property type="evidence" value="ECO:0007669"/>
    <property type="project" value="UniProtKB-KW"/>
</dbReference>
<dbReference type="eggNOG" id="KOG4297">
    <property type="taxonomic scope" value="Eukaryota"/>
</dbReference>